<gene>
    <name evidence="5" type="ORF">Cme02nite_36890</name>
</gene>
<evidence type="ECO:0000256" key="3">
    <source>
        <dbReference type="PIRSR" id="PIRSR037238-1"/>
    </source>
</evidence>
<dbReference type="Proteomes" id="UP000660339">
    <property type="component" value="Unassembled WGS sequence"/>
</dbReference>
<evidence type="ECO:0000313" key="6">
    <source>
        <dbReference type="Proteomes" id="UP000660339"/>
    </source>
</evidence>
<evidence type="ECO:0000313" key="5">
    <source>
        <dbReference type="EMBL" id="GIG15357.1"/>
    </source>
</evidence>
<accession>A0A8J3L6M5</accession>
<keyword evidence="2" id="KW-0378">Hydrolase</keyword>
<keyword evidence="5" id="KW-0645">Protease</keyword>
<keyword evidence="1" id="KW-0479">Metal-binding</keyword>
<comment type="caution">
    <text evidence="5">The sequence shown here is derived from an EMBL/GenBank/DDBJ whole genome shotgun (WGS) entry which is preliminary data.</text>
</comment>
<feature type="active site" description="Proton acceptor" evidence="3">
    <location>
        <position position="140"/>
    </location>
</feature>
<dbReference type="PIRSF" id="PIRSF037238">
    <property type="entry name" value="Carboxypeptidase_G2"/>
    <property type="match status" value="1"/>
</dbReference>
<dbReference type="AlphaFoldDB" id="A0A8J3L6M5"/>
<dbReference type="EMBL" id="BONJ01000020">
    <property type="protein sequence ID" value="GIG15357.1"/>
    <property type="molecule type" value="Genomic_DNA"/>
</dbReference>
<evidence type="ECO:0000256" key="2">
    <source>
        <dbReference type="ARBA" id="ARBA00022801"/>
    </source>
</evidence>
<dbReference type="Pfam" id="PF07687">
    <property type="entry name" value="M20_dimer"/>
    <property type="match status" value="1"/>
</dbReference>
<dbReference type="InterPro" id="IPR036264">
    <property type="entry name" value="Bact_exopeptidase_dim_dom"/>
</dbReference>
<dbReference type="InterPro" id="IPR002933">
    <property type="entry name" value="Peptidase_M20"/>
</dbReference>
<feature type="domain" description="Peptidase M20 dimerisation" evidence="4">
    <location>
        <begin position="175"/>
        <end position="266"/>
    </location>
</feature>
<dbReference type="PANTHER" id="PTHR43808:SF9">
    <property type="entry name" value="BLL0789 PROTEIN"/>
    <property type="match status" value="1"/>
</dbReference>
<evidence type="ECO:0000256" key="1">
    <source>
        <dbReference type="ARBA" id="ARBA00022723"/>
    </source>
</evidence>
<proteinExistence type="predicted"/>
<organism evidence="5 6">
    <name type="scientific">Catellatospora methionotrophica</name>
    <dbReference type="NCBI Taxonomy" id="121620"/>
    <lineage>
        <taxon>Bacteria</taxon>
        <taxon>Bacillati</taxon>
        <taxon>Actinomycetota</taxon>
        <taxon>Actinomycetes</taxon>
        <taxon>Micromonosporales</taxon>
        <taxon>Micromonosporaceae</taxon>
        <taxon>Catellatospora</taxon>
    </lineage>
</organism>
<dbReference type="PANTHER" id="PTHR43808">
    <property type="entry name" value="ACETYLORNITHINE DEACETYLASE"/>
    <property type="match status" value="1"/>
</dbReference>
<sequence>MSDVEHMGSQAQRRVAAMSAQLRELVETESPPGALPQLNACADLLAAWGTAVLGRPPRRVVRDGLPHLLWAAEDQRVLLLGHYDTVWPAGTVEQWPFTVRGTIATGPGVCDMKSGIVQMFAALSQLPDTSRVGLLLTSDEETGSVTSRPLIEQQARRSRAVLVGEPSTEDGALKVARKGGSMYRITVRGRAAHAGVEPHRGVNAAVELAHQVLAVRSFAAGGTSVTPTLLSAGTMTNQVPESAVFCVDVRAWTRDELERVDRLVRAMSPLLPGAELVVGGGVNRYPLPEHVALPLLELARQAGRRLGLAEVRGAHAPGASDANFTGSLGVATLDGLGGVGGGSHARSEWVDVSQMPARAALLAGLITGVLEQPRGRARQAAAGAALG</sequence>
<reference evidence="5" key="1">
    <citation type="submission" date="2021-01" db="EMBL/GenBank/DDBJ databases">
        <title>Whole genome shotgun sequence of Catellatospora methionotrophica NBRC 14553.</title>
        <authorList>
            <person name="Komaki H."/>
            <person name="Tamura T."/>
        </authorList>
    </citation>
    <scope>NUCLEOTIDE SEQUENCE</scope>
    <source>
        <strain evidence="5">NBRC 14553</strain>
    </source>
</reference>
<keyword evidence="5" id="KW-0121">Carboxypeptidase</keyword>
<dbReference type="InterPro" id="IPR017150">
    <property type="entry name" value="Pept_M20_glutamate_carboxypep"/>
</dbReference>
<dbReference type="SUPFAM" id="SSF53187">
    <property type="entry name" value="Zn-dependent exopeptidases"/>
    <property type="match status" value="1"/>
</dbReference>
<dbReference type="GO" id="GO:0004180">
    <property type="term" value="F:carboxypeptidase activity"/>
    <property type="evidence" value="ECO:0007669"/>
    <property type="project" value="UniProtKB-KW"/>
</dbReference>
<dbReference type="InterPro" id="IPR011650">
    <property type="entry name" value="Peptidase_M20_dimer"/>
</dbReference>
<dbReference type="Gene3D" id="3.40.630.10">
    <property type="entry name" value="Zn peptidases"/>
    <property type="match status" value="1"/>
</dbReference>
<dbReference type="SUPFAM" id="SSF55031">
    <property type="entry name" value="Bacterial exopeptidase dimerisation domain"/>
    <property type="match status" value="1"/>
</dbReference>
<keyword evidence="6" id="KW-1185">Reference proteome</keyword>
<name>A0A8J3L6M5_9ACTN</name>
<dbReference type="RefSeq" id="WP_166379780.1">
    <property type="nucleotide sequence ID" value="NZ_BAAATT010000005.1"/>
</dbReference>
<dbReference type="GO" id="GO:0046872">
    <property type="term" value="F:metal ion binding"/>
    <property type="evidence" value="ECO:0007669"/>
    <property type="project" value="UniProtKB-KW"/>
</dbReference>
<dbReference type="Gene3D" id="3.30.70.360">
    <property type="match status" value="1"/>
</dbReference>
<dbReference type="Pfam" id="PF01546">
    <property type="entry name" value="Peptidase_M20"/>
    <property type="match status" value="1"/>
</dbReference>
<dbReference type="InterPro" id="IPR050072">
    <property type="entry name" value="Peptidase_M20A"/>
</dbReference>
<protein>
    <submittedName>
        <fullName evidence="5">Glutamate carboxypeptidase</fullName>
    </submittedName>
</protein>
<feature type="active site" evidence="3">
    <location>
        <position position="84"/>
    </location>
</feature>
<evidence type="ECO:0000259" key="4">
    <source>
        <dbReference type="Pfam" id="PF07687"/>
    </source>
</evidence>